<reference evidence="2 3" key="1">
    <citation type="submission" date="2016-09" db="EMBL/GenBank/DDBJ databases">
        <authorList>
            <person name="Capua I."/>
            <person name="De Benedictis P."/>
            <person name="Joannis T."/>
            <person name="Lombin L.H."/>
            <person name="Cattoli G."/>
        </authorList>
    </citation>
    <scope>NUCLEOTIDE SEQUENCE [LARGE SCALE GENOMIC DNA]</scope>
    <source>
        <strain evidence="2 3">A7P-90m</strain>
    </source>
</reference>
<dbReference type="OrthoDB" id="7560678at2"/>
<feature type="domain" description="Glycosyl transferase family 1" evidence="1">
    <location>
        <begin position="231"/>
        <end position="393"/>
    </location>
</feature>
<name>A0A1G6GM53_9BACT</name>
<gene>
    <name evidence="2" type="ORF">SAMN05216323_100240</name>
</gene>
<accession>A0A1G6GM53</accession>
<dbReference type="Gene3D" id="3.40.50.2000">
    <property type="entry name" value="Glycogen Phosphorylase B"/>
    <property type="match status" value="2"/>
</dbReference>
<protein>
    <submittedName>
        <fullName evidence="2">Glycosyltransferase involved in cell wall bisynthesis</fullName>
    </submittedName>
</protein>
<proteinExistence type="predicted"/>
<dbReference type="CDD" id="cd03801">
    <property type="entry name" value="GT4_PimA-like"/>
    <property type="match status" value="1"/>
</dbReference>
<dbReference type="InterPro" id="IPR050194">
    <property type="entry name" value="Glycosyltransferase_grp1"/>
</dbReference>
<organism evidence="2 3">
    <name type="scientific">Williamwhitmania taraxaci</name>
    <dbReference type="NCBI Taxonomy" id="1640674"/>
    <lineage>
        <taxon>Bacteria</taxon>
        <taxon>Pseudomonadati</taxon>
        <taxon>Bacteroidota</taxon>
        <taxon>Bacteroidia</taxon>
        <taxon>Bacteroidales</taxon>
        <taxon>Williamwhitmaniaceae</taxon>
        <taxon>Williamwhitmania</taxon>
    </lineage>
</organism>
<evidence type="ECO:0000313" key="2">
    <source>
        <dbReference type="EMBL" id="SDB82923.1"/>
    </source>
</evidence>
<dbReference type="RefSeq" id="WP_092434350.1">
    <property type="nucleotide sequence ID" value="NZ_FMYP01000002.1"/>
</dbReference>
<dbReference type="GO" id="GO:0016757">
    <property type="term" value="F:glycosyltransferase activity"/>
    <property type="evidence" value="ECO:0007669"/>
    <property type="project" value="InterPro"/>
</dbReference>
<dbReference type="EMBL" id="FMYP01000002">
    <property type="protein sequence ID" value="SDB82923.1"/>
    <property type="molecule type" value="Genomic_DNA"/>
</dbReference>
<dbReference type="PANTHER" id="PTHR45947">
    <property type="entry name" value="SULFOQUINOVOSYL TRANSFERASE SQD2"/>
    <property type="match status" value="1"/>
</dbReference>
<dbReference type="Proteomes" id="UP000199452">
    <property type="component" value="Unassembled WGS sequence"/>
</dbReference>
<dbReference type="AlphaFoldDB" id="A0A1G6GM53"/>
<dbReference type="InterPro" id="IPR001296">
    <property type="entry name" value="Glyco_trans_1"/>
</dbReference>
<dbReference type="Pfam" id="PF00534">
    <property type="entry name" value="Glycos_transf_1"/>
    <property type="match status" value="1"/>
</dbReference>
<sequence>MEKGTIVWVIGRLEAPAGGERLLLEGAKYYREQGYDVHIITWHFNEAALYDGSYECKNIHIIGKTDTPRNKVFKRAAERLMGVFSLIKLIRLLKPKFMIAQGDYDVALVYFASIFTSTPYAYLVFGQMYQYPKDIAKYSLMFRRHLKGIVTSYKGYSSTIPLKRPKSSLLNVITSEIICVVRYFAARKAFVRVVFSEQVKKEVKLVYGKDAIIAKGAFNSDIFSYIPNIAKAKEELGIAFDQKVVLSASTLNVKKRIDLILQSFSLIKTPNCRLIIAGKGPEEAALQSLTVKLGLESRVQFIGFIPEKDLFKVKSMCDVFISLDVADFDISPLEALALDTRMVCTSDLELDTNLKTHSGIFISASDSEVDVADSIDLALNYKKIDDRDKLKQYTWSHYFDVILTNFKR</sequence>
<keyword evidence="2" id="KW-0808">Transferase</keyword>
<evidence type="ECO:0000259" key="1">
    <source>
        <dbReference type="Pfam" id="PF00534"/>
    </source>
</evidence>
<dbReference type="STRING" id="1640674.SAMN05216323_100240"/>
<dbReference type="SUPFAM" id="SSF53756">
    <property type="entry name" value="UDP-Glycosyltransferase/glycogen phosphorylase"/>
    <property type="match status" value="1"/>
</dbReference>
<dbReference type="PANTHER" id="PTHR45947:SF3">
    <property type="entry name" value="SULFOQUINOVOSYL TRANSFERASE SQD2"/>
    <property type="match status" value="1"/>
</dbReference>
<evidence type="ECO:0000313" key="3">
    <source>
        <dbReference type="Proteomes" id="UP000199452"/>
    </source>
</evidence>
<keyword evidence="3" id="KW-1185">Reference proteome</keyword>